<dbReference type="Proteomes" id="UP001631969">
    <property type="component" value="Unassembled WGS sequence"/>
</dbReference>
<protein>
    <submittedName>
        <fullName evidence="1">Sensor histidine kinase</fullName>
        <ecNumber evidence="1">2.7.13.3</ecNumber>
    </submittedName>
</protein>
<keyword evidence="1" id="KW-0808">Transferase</keyword>
<evidence type="ECO:0000313" key="1">
    <source>
        <dbReference type="EMBL" id="MFM9332034.1"/>
    </source>
</evidence>
<dbReference type="EC" id="2.7.13.3" evidence="1"/>
<name>A0ACC7P702_9BACL</name>
<gene>
    <name evidence="1" type="ORF">ACI1P1_27425</name>
</gene>
<evidence type="ECO:0000313" key="2">
    <source>
        <dbReference type="Proteomes" id="UP001631969"/>
    </source>
</evidence>
<keyword evidence="1" id="KW-0418">Kinase</keyword>
<reference evidence="1" key="1">
    <citation type="submission" date="2024-12" db="EMBL/GenBank/DDBJ databases">
        <authorList>
            <person name="Wu N."/>
        </authorList>
    </citation>
    <scope>NUCLEOTIDE SEQUENCE</scope>
    <source>
        <strain evidence="1">P15</strain>
    </source>
</reference>
<accession>A0ACC7P702</accession>
<comment type="caution">
    <text evidence="1">The sequence shown here is derived from an EMBL/GenBank/DDBJ whole genome shotgun (WGS) entry which is preliminary data.</text>
</comment>
<dbReference type="EMBL" id="JBJURJ010000025">
    <property type="protein sequence ID" value="MFM9332034.1"/>
    <property type="molecule type" value="Genomic_DNA"/>
</dbReference>
<sequence length="596" mass="67419">MALRTKPFTSIRGKLMVAFLFFVIIPTLLIFWSYARSSKEAVAKGVYSANQELVDRSAQSANDVAGRMIKALSLLELDLQEYYGDGISDWTTDYGNYYKVATLQKRMSTIRDLLLDSGSFLIFSDFKELAVSTLNTFDMIQNFTVFQEESWYLQGKENKGFPQWFLPFLLDRKIGYTGTGQEGGYLALSRSIHDPKVTYDFGVALIGVPVETAFAQSSARQDGLLPQLLLWDGRHTVSDSQGNKVIELSGAELTELQGDPQTIKHLRDANGQLYMVNVSEIPELGMSILRPVPEKQFLEDLEKRMNRSVFSILAVFSVGILIFVLFLIRFTSPIAALLRSMKQVGAGDFRTSVQVKGNDEIALLGNNFNRMVTRLSELVKRLEEEQRLKEEANFQSLQAQINPHFLFNTLNSIKLMAMLSNTNRNVSNMITALGKLLEFSMKFNQRFVTLGQELEYLELYMALQKIRFQDQIDIEARVPEELKEMYVLKFSLQPLVENSIVHGGKLPLHIAIHAEAEDGELRVFIRDDGNGVTEEQLAEIMDRLEQSHAQYSGIGISNVDRRIRLYFGTGYGVTLRRVDSGGLEAIITFPLRKEAP</sequence>
<proteinExistence type="predicted"/>
<keyword evidence="2" id="KW-1185">Reference proteome</keyword>
<organism evidence="1 2">
    <name type="scientific">Paenibacillus mesotrionivorans</name>
    <dbReference type="NCBI Taxonomy" id="3160968"/>
    <lineage>
        <taxon>Bacteria</taxon>
        <taxon>Bacillati</taxon>
        <taxon>Bacillota</taxon>
        <taxon>Bacilli</taxon>
        <taxon>Bacillales</taxon>
        <taxon>Paenibacillaceae</taxon>
        <taxon>Paenibacillus</taxon>
    </lineage>
</organism>